<feature type="region of interest" description="Disordered" evidence="1">
    <location>
        <begin position="62"/>
        <end position="223"/>
    </location>
</feature>
<feature type="compositionally biased region" description="Basic residues" evidence="1">
    <location>
        <begin position="186"/>
        <end position="200"/>
    </location>
</feature>
<sequence length="223" mass="25542">MSSSSRRPKSGPDYSKIATVSGAIAQHPSQKGKLTLKPASSDSVTATKAVSSQMDAVMRLMSGQGERTVAQKLADTNRPTWEQYKKDNEDKLDISGQDRKQMEAYRKELDADREKRLKRGLNHGAKEYDSEDESSTERKRSSKKHKKKKDRKKHRKKDRKHKRRKRYGDPSSSDYSSDDEGSGERNHRKKSSRRNKKHKSTKNDGDDDKYRLSSFFTKGSESD</sequence>
<protein>
    <submittedName>
        <fullName evidence="2">Uncharacterized protein</fullName>
    </submittedName>
</protein>
<feature type="compositionally biased region" description="Polar residues" evidence="1">
    <location>
        <begin position="38"/>
        <end position="47"/>
    </location>
</feature>
<feature type="compositionally biased region" description="Basic and acidic residues" evidence="1">
    <location>
        <begin position="83"/>
        <end position="115"/>
    </location>
</feature>
<evidence type="ECO:0000256" key="1">
    <source>
        <dbReference type="SAM" id="MobiDB-lite"/>
    </source>
</evidence>
<feature type="compositionally biased region" description="Basic residues" evidence="1">
    <location>
        <begin position="140"/>
        <end position="166"/>
    </location>
</feature>
<evidence type="ECO:0000313" key="2">
    <source>
        <dbReference type="EMBL" id="CAD9593155.1"/>
    </source>
</evidence>
<name>A0A7S2PF09_9STRA</name>
<reference evidence="2" key="1">
    <citation type="submission" date="2021-01" db="EMBL/GenBank/DDBJ databases">
        <authorList>
            <person name="Corre E."/>
            <person name="Pelletier E."/>
            <person name="Niang G."/>
            <person name="Scheremetjew M."/>
            <person name="Finn R."/>
            <person name="Kale V."/>
            <person name="Holt S."/>
            <person name="Cochrane G."/>
            <person name="Meng A."/>
            <person name="Brown T."/>
            <person name="Cohen L."/>
        </authorList>
    </citation>
    <scope>NUCLEOTIDE SEQUENCE</scope>
    <source>
        <strain evidence="2">B650</strain>
    </source>
</reference>
<dbReference type="EMBL" id="HBGY01022338">
    <property type="protein sequence ID" value="CAD9593155.1"/>
    <property type="molecule type" value="Transcribed_RNA"/>
</dbReference>
<feature type="compositionally biased region" description="Basic and acidic residues" evidence="1">
    <location>
        <begin position="201"/>
        <end position="211"/>
    </location>
</feature>
<dbReference type="PANTHER" id="PTHR36021">
    <property type="entry name" value="COREPRESSOR"/>
    <property type="match status" value="1"/>
</dbReference>
<feature type="region of interest" description="Disordered" evidence="1">
    <location>
        <begin position="21"/>
        <end position="47"/>
    </location>
</feature>
<organism evidence="2">
    <name type="scientific">Leptocylindrus danicus</name>
    <dbReference type="NCBI Taxonomy" id="163516"/>
    <lineage>
        <taxon>Eukaryota</taxon>
        <taxon>Sar</taxon>
        <taxon>Stramenopiles</taxon>
        <taxon>Ochrophyta</taxon>
        <taxon>Bacillariophyta</taxon>
        <taxon>Coscinodiscophyceae</taxon>
        <taxon>Chaetocerotophycidae</taxon>
        <taxon>Leptocylindrales</taxon>
        <taxon>Leptocylindraceae</taxon>
        <taxon>Leptocylindrus</taxon>
    </lineage>
</organism>
<proteinExistence type="predicted"/>
<dbReference type="AlphaFoldDB" id="A0A7S2PF09"/>
<accession>A0A7S2PF09</accession>
<feature type="compositionally biased region" description="Polar residues" evidence="1">
    <location>
        <begin position="214"/>
        <end position="223"/>
    </location>
</feature>
<gene>
    <name evidence="2" type="ORF">LDAN0321_LOCUS14102</name>
</gene>
<dbReference type="PANTHER" id="PTHR36021:SF1">
    <property type="entry name" value="COREPRESSOR"/>
    <property type="match status" value="1"/>
</dbReference>